<keyword evidence="1" id="KW-0812">Transmembrane</keyword>
<dbReference type="Proteomes" id="UP000680750">
    <property type="component" value="Chromosome"/>
</dbReference>
<protein>
    <submittedName>
        <fullName evidence="2">Uncharacterized protein</fullName>
    </submittedName>
</protein>
<keyword evidence="1" id="KW-0472">Membrane</keyword>
<organism evidence="2 3">
    <name type="scientific">Actinocatenispora sera</name>
    <dbReference type="NCBI Taxonomy" id="390989"/>
    <lineage>
        <taxon>Bacteria</taxon>
        <taxon>Bacillati</taxon>
        <taxon>Actinomycetota</taxon>
        <taxon>Actinomycetes</taxon>
        <taxon>Micromonosporales</taxon>
        <taxon>Micromonosporaceae</taxon>
        <taxon>Actinocatenispora</taxon>
    </lineage>
</organism>
<dbReference type="OrthoDB" id="3078502at2"/>
<sequence>MPDDARHSRFDLVVALFMALAAVGTAWAGFESAKWSGVQANSYASAGADRAEASRAQTLASQQRTIDVVSFTAWLNALNAEIVADPSVRPHGSYTPNANAVSGFLFERFRPEFKPAVRAWLDTHPLVNPDAPATPFDLPQYRLAADQRSQQLVERAEKLATRARTANQRSDNYVLTAVVFATVLFFSGMATKASGRRVQLFFTTLAGIALVGCIITLALFPVQI</sequence>
<dbReference type="RefSeq" id="WP_030445832.1">
    <property type="nucleotide sequence ID" value="NZ_AP023354.1"/>
</dbReference>
<dbReference type="KEGG" id="aser:Asera_24510"/>
<evidence type="ECO:0000256" key="1">
    <source>
        <dbReference type="SAM" id="Phobius"/>
    </source>
</evidence>
<gene>
    <name evidence="2" type="ORF">Asera_24510</name>
</gene>
<keyword evidence="1" id="KW-1133">Transmembrane helix</keyword>
<reference evidence="2" key="1">
    <citation type="submission" date="2020-08" db="EMBL/GenBank/DDBJ databases">
        <title>Whole genome shotgun sequence of Actinocatenispora sera NBRC 101916.</title>
        <authorList>
            <person name="Komaki H."/>
            <person name="Tamura T."/>
        </authorList>
    </citation>
    <scope>NUCLEOTIDE SEQUENCE</scope>
    <source>
        <strain evidence="2">NBRC 101916</strain>
    </source>
</reference>
<accession>A0A810KYS5</accession>
<proteinExistence type="predicted"/>
<evidence type="ECO:0000313" key="3">
    <source>
        <dbReference type="Proteomes" id="UP000680750"/>
    </source>
</evidence>
<keyword evidence="3" id="KW-1185">Reference proteome</keyword>
<evidence type="ECO:0000313" key="2">
    <source>
        <dbReference type="EMBL" id="BCJ28343.1"/>
    </source>
</evidence>
<dbReference type="AlphaFoldDB" id="A0A810KYS5"/>
<feature type="transmembrane region" description="Helical" evidence="1">
    <location>
        <begin position="198"/>
        <end position="220"/>
    </location>
</feature>
<dbReference type="EMBL" id="AP023354">
    <property type="protein sequence ID" value="BCJ28343.1"/>
    <property type="molecule type" value="Genomic_DNA"/>
</dbReference>
<dbReference type="SUPFAM" id="SSF159501">
    <property type="entry name" value="EreA/ChaN-like"/>
    <property type="match status" value="1"/>
</dbReference>
<name>A0A810KYS5_9ACTN</name>
<feature type="transmembrane region" description="Helical" evidence="1">
    <location>
        <begin position="173"/>
        <end position="191"/>
    </location>
</feature>